<dbReference type="HOGENOM" id="CLU_1322299_0_0_1"/>
<dbReference type="PANTHER" id="PTHR19963">
    <property type="entry name" value="CCHC-TYPE DOMAIN-CONTAINING PROTEIN"/>
    <property type="match status" value="1"/>
</dbReference>
<organism evidence="1 2">
    <name type="scientific">Nematostella vectensis</name>
    <name type="common">Starlet sea anemone</name>
    <dbReference type="NCBI Taxonomy" id="45351"/>
    <lineage>
        <taxon>Eukaryota</taxon>
        <taxon>Metazoa</taxon>
        <taxon>Cnidaria</taxon>
        <taxon>Anthozoa</taxon>
        <taxon>Hexacorallia</taxon>
        <taxon>Actiniaria</taxon>
        <taxon>Edwardsiidae</taxon>
        <taxon>Nematostella</taxon>
    </lineage>
</organism>
<dbReference type="EMBL" id="DS469709">
    <property type="protein sequence ID" value="EDO35082.1"/>
    <property type="molecule type" value="Genomic_DNA"/>
</dbReference>
<dbReference type="STRING" id="45351.A7SMI9"/>
<accession>A7SMI9</accession>
<keyword evidence="2" id="KW-1185">Reference proteome</keyword>
<proteinExistence type="predicted"/>
<name>A7SMI9_NEMVE</name>
<sequence>MGKVFNELNDRIDTVEKRIILSEEKCQSHGYSKPETRKPSDLRKRKLSYFGTPFDLRTKSDFRSFFRIEQSPTARRNVFETTRPESDAKFFHTSKSGRQETHCSFGEIRRRFGGVHQSELARAQFKSRMKRKDESLPELASDLQRLFRLAYVTAEQDVQDVLARNQFIDALTDEETKLRVRQGRPRTIQHALEIALELESYALASKWG</sequence>
<reference evidence="1 2" key="1">
    <citation type="journal article" date="2007" name="Science">
        <title>Sea anemone genome reveals ancestral eumetazoan gene repertoire and genomic organization.</title>
        <authorList>
            <person name="Putnam N.H."/>
            <person name="Srivastava M."/>
            <person name="Hellsten U."/>
            <person name="Dirks B."/>
            <person name="Chapman J."/>
            <person name="Salamov A."/>
            <person name="Terry A."/>
            <person name="Shapiro H."/>
            <person name="Lindquist E."/>
            <person name="Kapitonov V.V."/>
            <person name="Jurka J."/>
            <person name="Genikhovich G."/>
            <person name="Grigoriev I.V."/>
            <person name="Lucas S.M."/>
            <person name="Steele R.E."/>
            <person name="Finnerty J.R."/>
            <person name="Technau U."/>
            <person name="Martindale M.Q."/>
            <person name="Rokhsar D.S."/>
        </authorList>
    </citation>
    <scope>NUCLEOTIDE SEQUENCE [LARGE SCALE GENOMIC DNA]</scope>
    <source>
        <strain evidence="2">CH2 X CH6</strain>
    </source>
</reference>
<evidence type="ECO:0000313" key="1">
    <source>
        <dbReference type="EMBL" id="EDO35082.1"/>
    </source>
</evidence>
<dbReference type="AlphaFoldDB" id="A7SMI9"/>
<dbReference type="Proteomes" id="UP000001593">
    <property type="component" value="Unassembled WGS sequence"/>
</dbReference>
<dbReference type="InParanoid" id="A7SMI9"/>
<dbReference type="PANTHER" id="PTHR19963:SF30">
    <property type="entry name" value="ENDONUCLEASE_EXONUCLEASE_PHOSPHATASE DOMAIN-CONTAINING PROTEIN"/>
    <property type="match status" value="1"/>
</dbReference>
<protein>
    <submittedName>
        <fullName evidence="1">Uncharacterized protein</fullName>
    </submittedName>
</protein>
<dbReference type="PhylomeDB" id="A7SMI9"/>
<evidence type="ECO:0000313" key="2">
    <source>
        <dbReference type="Proteomes" id="UP000001593"/>
    </source>
</evidence>
<gene>
    <name evidence="1" type="ORF">NEMVEDRAFT_v1g214552</name>
</gene>